<accession>D5GHK9</accession>
<dbReference type="PANTHER" id="PTHR46494">
    <property type="entry name" value="CORA FAMILY METAL ION TRANSPORTER (EUROFUNG)"/>
    <property type="match status" value="1"/>
</dbReference>
<proteinExistence type="predicted"/>
<dbReference type="Proteomes" id="UP000006911">
    <property type="component" value="Unassembled WGS sequence"/>
</dbReference>
<evidence type="ECO:0000313" key="7">
    <source>
        <dbReference type="EMBL" id="CAZ84002.1"/>
    </source>
</evidence>
<dbReference type="AlphaFoldDB" id="D5GHK9"/>
<keyword evidence="8" id="KW-1185">Reference proteome</keyword>
<dbReference type="OMA" id="FGTRWIN"/>
<dbReference type="GO" id="GO:0005886">
    <property type="term" value="C:plasma membrane"/>
    <property type="evidence" value="ECO:0007669"/>
    <property type="project" value="UniProtKB-SubCell"/>
</dbReference>
<dbReference type="RefSeq" id="XP_002839811.1">
    <property type="nucleotide sequence ID" value="XM_002839765.1"/>
</dbReference>
<sequence length="714" mass="79457">MLKLAGDSTLIAWLSSAPAWDRSCGSSPSPHKPAKWFPVSESTIFGLEADYRTGIDTGMALSASATNLGMSPTTPFRLVTGSVTGIQLENLGPLQPSPPSSGLTAPLTPCPDYYSSFNPEFTAKFENLDEDSVYAKCEAALLNHSTKNFVVDFGGEPKIECGGAWCALDLDSSKTETLDSLRNLLKQDRPRELRTRWINIFAPHTQKELVQTIAAHYGFTSRHTSVLTAPPAAHTNIPAHQKSVLSIRNRLFHRHPSDPLDIEDGSTADSYANMEAVANAAAPLPILQGARRGGHMEIVSNVWHWHAVEWGGRFMCIGFNSLHQMPKRKAPTDDNDGNGGDVNQWHEDEDGRVAMGKGENYPDGKRQWVWLVLCDDGTVLSLLEAPGRDVGDQGLAIIRRNLVTVFRSLSRSSTAMGKVANSVQTGGMDELPFRRNFAEGGGSENVESGPSLLFYYLFDDWYSSLELVVGRGYPYSNRMRELRREMQNSPSLSQISSLHRLARQLATLKRMYETKKIIIDNVLYRQENSHKKNTPRSVAPTAPFTGFPQSPIAPMGDPDVLGVPLNPLAIAKFERLRDRIKLYALGEINDCLQEKSELVDMTFNLIALRESESVERLTRVAILLTKFAFVFVPLTLITGYFSMQLKDLQGVYRQRDFWGASGVFMFITILVLYTIGKATDTMEGARVWRGFKAVWLGCFGKKRAQRTRRGSRQW</sequence>
<evidence type="ECO:0000256" key="6">
    <source>
        <dbReference type="SAM" id="Phobius"/>
    </source>
</evidence>
<dbReference type="STRING" id="656061.D5GHK9"/>
<evidence type="ECO:0000256" key="4">
    <source>
        <dbReference type="ARBA" id="ARBA00023136"/>
    </source>
</evidence>
<dbReference type="SUPFAM" id="SSF144083">
    <property type="entry name" value="Magnesium transport protein CorA, transmembrane region"/>
    <property type="match status" value="1"/>
</dbReference>
<dbReference type="GO" id="GO:0000287">
    <property type="term" value="F:magnesium ion binding"/>
    <property type="evidence" value="ECO:0007669"/>
    <property type="project" value="TreeGrafter"/>
</dbReference>
<feature type="region of interest" description="Disordered" evidence="5">
    <location>
        <begin position="327"/>
        <end position="346"/>
    </location>
</feature>
<dbReference type="EMBL" id="FN430319">
    <property type="protein sequence ID" value="CAZ84002.1"/>
    <property type="molecule type" value="Genomic_DNA"/>
</dbReference>
<dbReference type="eggNOG" id="ENOG502S0UJ">
    <property type="taxonomic scope" value="Eukaryota"/>
</dbReference>
<protein>
    <submittedName>
        <fullName evidence="7">(Perigord truffle) hypothetical protein</fullName>
    </submittedName>
</protein>
<dbReference type="Gene3D" id="1.20.58.340">
    <property type="entry name" value="Magnesium transport protein CorA, transmembrane region"/>
    <property type="match status" value="1"/>
</dbReference>
<feature type="transmembrane region" description="Helical" evidence="6">
    <location>
        <begin position="657"/>
        <end position="676"/>
    </location>
</feature>
<keyword evidence="3 6" id="KW-1133">Transmembrane helix</keyword>
<dbReference type="GO" id="GO:0050897">
    <property type="term" value="F:cobalt ion binding"/>
    <property type="evidence" value="ECO:0007669"/>
    <property type="project" value="TreeGrafter"/>
</dbReference>
<organism evidence="7 8">
    <name type="scientific">Tuber melanosporum (strain Mel28)</name>
    <name type="common">Perigord black truffle</name>
    <dbReference type="NCBI Taxonomy" id="656061"/>
    <lineage>
        <taxon>Eukaryota</taxon>
        <taxon>Fungi</taxon>
        <taxon>Dikarya</taxon>
        <taxon>Ascomycota</taxon>
        <taxon>Pezizomycotina</taxon>
        <taxon>Pezizomycetes</taxon>
        <taxon>Pezizales</taxon>
        <taxon>Tuberaceae</taxon>
        <taxon>Tuber</taxon>
    </lineage>
</organism>
<dbReference type="InParanoid" id="D5GHK9"/>
<dbReference type="GO" id="GO:0015095">
    <property type="term" value="F:magnesium ion transmembrane transporter activity"/>
    <property type="evidence" value="ECO:0007669"/>
    <property type="project" value="TreeGrafter"/>
</dbReference>
<dbReference type="KEGG" id="tml:GSTUM_00007965001"/>
<keyword evidence="4 6" id="KW-0472">Membrane</keyword>
<gene>
    <name evidence="7" type="ORF">GSTUM_00007965001</name>
</gene>
<keyword evidence="2 6" id="KW-0812">Transmembrane</keyword>
<evidence type="ECO:0000256" key="5">
    <source>
        <dbReference type="SAM" id="MobiDB-lite"/>
    </source>
</evidence>
<evidence type="ECO:0000256" key="1">
    <source>
        <dbReference type="ARBA" id="ARBA00004651"/>
    </source>
</evidence>
<name>D5GHK9_TUBMM</name>
<evidence type="ECO:0000256" key="2">
    <source>
        <dbReference type="ARBA" id="ARBA00022692"/>
    </source>
</evidence>
<evidence type="ECO:0000313" key="8">
    <source>
        <dbReference type="Proteomes" id="UP000006911"/>
    </source>
</evidence>
<dbReference type="GeneID" id="9183656"/>
<dbReference type="InterPro" id="IPR045863">
    <property type="entry name" value="CorA_TM1_TM2"/>
</dbReference>
<dbReference type="HOGENOM" id="CLU_015417_2_0_1"/>
<reference evidence="7 8" key="1">
    <citation type="journal article" date="2010" name="Nature">
        <title>Perigord black truffle genome uncovers evolutionary origins and mechanisms of symbiosis.</title>
        <authorList>
            <person name="Martin F."/>
            <person name="Kohler A."/>
            <person name="Murat C."/>
            <person name="Balestrini R."/>
            <person name="Coutinho P.M."/>
            <person name="Jaillon O."/>
            <person name="Montanini B."/>
            <person name="Morin E."/>
            <person name="Noel B."/>
            <person name="Percudani R."/>
            <person name="Porcel B."/>
            <person name="Rubini A."/>
            <person name="Amicucci A."/>
            <person name="Amselem J."/>
            <person name="Anthouard V."/>
            <person name="Arcioni S."/>
            <person name="Artiguenave F."/>
            <person name="Aury J.M."/>
            <person name="Ballario P."/>
            <person name="Bolchi A."/>
            <person name="Brenna A."/>
            <person name="Brun A."/>
            <person name="Buee M."/>
            <person name="Cantarel B."/>
            <person name="Chevalier G."/>
            <person name="Couloux A."/>
            <person name="Da Silva C."/>
            <person name="Denoeud F."/>
            <person name="Duplessis S."/>
            <person name="Ghignone S."/>
            <person name="Hilselberger B."/>
            <person name="Iotti M."/>
            <person name="Marcais B."/>
            <person name="Mello A."/>
            <person name="Miranda M."/>
            <person name="Pacioni G."/>
            <person name="Quesneville H."/>
            <person name="Riccioni C."/>
            <person name="Ruotolo R."/>
            <person name="Splivallo R."/>
            <person name="Stocchi V."/>
            <person name="Tisserant E."/>
            <person name="Viscomi A.R."/>
            <person name="Zambonelli A."/>
            <person name="Zampieri E."/>
            <person name="Henrissat B."/>
            <person name="Lebrun M.H."/>
            <person name="Paolocci F."/>
            <person name="Bonfante P."/>
            <person name="Ottonello S."/>
            <person name="Wincker P."/>
        </authorList>
    </citation>
    <scope>NUCLEOTIDE SEQUENCE [LARGE SCALE GENOMIC DNA]</scope>
    <source>
        <strain evidence="7 8">Mel28</strain>
    </source>
</reference>
<evidence type="ECO:0000256" key="3">
    <source>
        <dbReference type="ARBA" id="ARBA00022989"/>
    </source>
</evidence>
<feature type="transmembrane region" description="Helical" evidence="6">
    <location>
        <begin position="620"/>
        <end position="645"/>
    </location>
</feature>
<dbReference type="PANTHER" id="PTHR46494:SF1">
    <property type="entry name" value="CORA FAMILY METAL ION TRANSPORTER (EUROFUNG)"/>
    <property type="match status" value="1"/>
</dbReference>
<dbReference type="GO" id="GO:0015087">
    <property type="term" value="F:cobalt ion transmembrane transporter activity"/>
    <property type="evidence" value="ECO:0007669"/>
    <property type="project" value="TreeGrafter"/>
</dbReference>
<comment type="subcellular location">
    <subcellularLocation>
        <location evidence="1">Cell membrane</location>
        <topology evidence="1">Multi-pass membrane protein</topology>
    </subcellularLocation>
</comment>